<dbReference type="Pfam" id="PF24803">
    <property type="entry name" value="DUF7704"/>
    <property type="match status" value="1"/>
</dbReference>
<organism evidence="3 4">
    <name type="scientific">Verruconis gallopava</name>
    <dbReference type="NCBI Taxonomy" id="253628"/>
    <lineage>
        <taxon>Eukaryota</taxon>
        <taxon>Fungi</taxon>
        <taxon>Dikarya</taxon>
        <taxon>Ascomycota</taxon>
        <taxon>Pezizomycotina</taxon>
        <taxon>Dothideomycetes</taxon>
        <taxon>Pleosporomycetidae</taxon>
        <taxon>Venturiales</taxon>
        <taxon>Sympoventuriaceae</taxon>
        <taxon>Verruconis</taxon>
    </lineage>
</organism>
<accession>A0A0D1XG23</accession>
<dbReference type="RefSeq" id="XP_016211015.1">
    <property type="nucleotide sequence ID" value="XM_016361195.1"/>
</dbReference>
<gene>
    <name evidence="3" type="ORF">PV09_07432</name>
</gene>
<name>A0A0D1XG23_9PEZI</name>
<dbReference type="GeneID" id="27315405"/>
<evidence type="ECO:0000256" key="1">
    <source>
        <dbReference type="SAM" id="Phobius"/>
    </source>
</evidence>
<feature type="transmembrane region" description="Helical" evidence="1">
    <location>
        <begin position="105"/>
        <end position="124"/>
    </location>
</feature>
<feature type="domain" description="DUF7704" evidence="2">
    <location>
        <begin position="20"/>
        <end position="160"/>
    </location>
</feature>
<evidence type="ECO:0000313" key="3">
    <source>
        <dbReference type="EMBL" id="KIW01146.1"/>
    </source>
</evidence>
<dbReference type="VEuPathDB" id="FungiDB:PV09_07432"/>
<dbReference type="HOGENOM" id="CLU_112091_0_0_1"/>
<keyword evidence="1" id="KW-0472">Membrane</keyword>
<dbReference type="Proteomes" id="UP000053259">
    <property type="component" value="Unassembled WGS sequence"/>
</dbReference>
<dbReference type="PANTHER" id="PTHR37019">
    <property type="entry name" value="CHROMOSOME 1, WHOLE GENOME SHOTGUN SEQUENCE"/>
    <property type="match status" value="1"/>
</dbReference>
<proteinExistence type="predicted"/>
<dbReference type="EMBL" id="KN847557">
    <property type="protein sequence ID" value="KIW01146.1"/>
    <property type="molecule type" value="Genomic_DNA"/>
</dbReference>
<feature type="transmembrane region" description="Helical" evidence="1">
    <location>
        <begin position="65"/>
        <end position="85"/>
    </location>
</feature>
<reference evidence="3 4" key="1">
    <citation type="submission" date="2015-01" db="EMBL/GenBank/DDBJ databases">
        <title>The Genome Sequence of Ochroconis gallopava CBS43764.</title>
        <authorList>
            <consortium name="The Broad Institute Genomics Platform"/>
            <person name="Cuomo C."/>
            <person name="de Hoog S."/>
            <person name="Gorbushina A."/>
            <person name="Stielow B."/>
            <person name="Teixiera M."/>
            <person name="Abouelleil A."/>
            <person name="Chapman S.B."/>
            <person name="Priest M."/>
            <person name="Young S.K."/>
            <person name="Wortman J."/>
            <person name="Nusbaum C."/>
            <person name="Birren B."/>
        </authorList>
    </citation>
    <scope>NUCLEOTIDE SEQUENCE [LARGE SCALE GENOMIC DNA]</scope>
    <source>
        <strain evidence="3 4">CBS 43764</strain>
    </source>
</reference>
<protein>
    <recommendedName>
        <fullName evidence="2">DUF7704 domain-containing protein</fullName>
    </recommendedName>
</protein>
<dbReference type="AlphaFoldDB" id="A0A0D1XG23"/>
<keyword evidence="4" id="KW-1185">Reference proteome</keyword>
<dbReference type="OrthoDB" id="5313995at2759"/>
<feature type="transmembrane region" description="Helical" evidence="1">
    <location>
        <begin position="24"/>
        <end position="45"/>
    </location>
</feature>
<keyword evidence="1" id="KW-1133">Transmembrane helix</keyword>
<evidence type="ECO:0000313" key="4">
    <source>
        <dbReference type="Proteomes" id="UP000053259"/>
    </source>
</evidence>
<sequence length="177" mass="18950">MGASPRPGTAPSLQPVELITQLPLLYRVFFLYLEPVSALVGAYFAACRPHAYLALTHSASAPAPAAVPTGTAVVLAQLANLYVLFTLNEAFVLRSSRDVRVWRALLSVLLAADLGHLCSVAPLGLHQYYAAWRWNAMDAGNLGFVYLGAIMRVAFLAGVGVRTSRTALVAGPKKIKM</sequence>
<dbReference type="InterPro" id="IPR056121">
    <property type="entry name" value="DUF7704"/>
</dbReference>
<keyword evidence="1" id="KW-0812">Transmembrane</keyword>
<dbReference type="PANTHER" id="PTHR37019:SF1">
    <property type="entry name" value="EXPERA DOMAIN-CONTAINING PROTEIN"/>
    <property type="match status" value="1"/>
</dbReference>
<dbReference type="InParanoid" id="A0A0D1XG23"/>
<feature type="transmembrane region" description="Helical" evidence="1">
    <location>
        <begin position="144"/>
        <end position="164"/>
    </location>
</feature>
<evidence type="ECO:0000259" key="2">
    <source>
        <dbReference type="Pfam" id="PF24803"/>
    </source>
</evidence>